<evidence type="ECO:0000313" key="1">
    <source>
        <dbReference type="EMBL" id="MDR6605619.1"/>
    </source>
</evidence>
<reference evidence="1" key="1">
    <citation type="submission" date="2023-07" db="EMBL/GenBank/DDBJ databases">
        <title>Sorghum-associated microbial communities from plants grown in Nebraska, USA.</title>
        <authorList>
            <person name="Schachtman D."/>
        </authorList>
    </citation>
    <scope>NUCLEOTIDE SEQUENCE</scope>
    <source>
        <strain evidence="1">BE46</strain>
    </source>
</reference>
<name>A0ACC6JHB0_9PSED</name>
<gene>
    <name evidence="1" type="ORF">J2X87_000670</name>
</gene>
<sequence>MLKLEDVNLAVVGLDYVGLPLAVEFGKKMLVVGFDISKPRVDALESAHIESLIKVKNALTIPHGISSMFSTHNNSTVRADFLPASEYILYVSKFNVCKHHYEVISAYATLPQELREKFPLILVGETSSPEADRLKSLISTLGLDGQVLLIGSIPYQSLPPLYHHAYLNIFASSCENCLNIILEALASGRPLICSNVMPMPEFGEDAALYFSPFDSMNMGDVLIEALSTPELLSKLPSATVLQGDKFDWESTSKKTWSELPVLAKRSKEGAC</sequence>
<comment type="caution">
    <text evidence="1">The sequence shown here is derived from an EMBL/GenBank/DDBJ whole genome shotgun (WGS) entry which is preliminary data.</text>
</comment>
<organism evidence="1 2">
    <name type="scientific">Pseudomonas synxantha</name>
    <dbReference type="NCBI Taxonomy" id="47883"/>
    <lineage>
        <taxon>Bacteria</taxon>
        <taxon>Pseudomonadati</taxon>
        <taxon>Pseudomonadota</taxon>
        <taxon>Gammaproteobacteria</taxon>
        <taxon>Pseudomonadales</taxon>
        <taxon>Pseudomonadaceae</taxon>
        <taxon>Pseudomonas</taxon>
    </lineage>
</organism>
<evidence type="ECO:0000313" key="2">
    <source>
        <dbReference type="Proteomes" id="UP001259420"/>
    </source>
</evidence>
<keyword evidence="2" id="KW-1185">Reference proteome</keyword>
<accession>A0ACC6JHB0</accession>
<dbReference type="EMBL" id="JAVDSD010000001">
    <property type="protein sequence ID" value="MDR6605619.1"/>
    <property type="molecule type" value="Genomic_DNA"/>
</dbReference>
<dbReference type="Proteomes" id="UP001259420">
    <property type="component" value="Unassembled WGS sequence"/>
</dbReference>
<proteinExistence type="predicted"/>
<protein>
    <submittedName>
        <fullName evidence="1">Glycosyltransferase involved in cell wall biosynthesis</fullName>
    </submittedName>
</protein>